<evidence type="ECO:0000313" key="1">
    <source>
        <dbReference type="EMBL" id="MCH5598604.1"/>
    </source>
</evidence>
<organism evidence="1 2">
    <name type="scientific">Niabella ginsengisoli</name>
    <dbReference type="NCBI Taxonomy" id="522298"/>
    <lineage>
        <taxon>Bacteria</taxon>
        <taxon>Pseudomonadati</taxon>
        <taxon>Bacteroidota</taxon>
        <taxon>Chitinophagia</taxon>
        <taxon>Chitinophagales</taxon>
        <taxon>Chitinophagaceae</taxon>
        <taxon>Niabella</taxon>
    </lineage>
</organism>
<dbReference type="Gene3D" id="2.60.40.1120">
    <property type="entry name" value="Carboxypeptidase-like, regulatory domain"/>
    <property type="match status" value="1"/>
</dbReference>
<dbReference type="Pfam" id="PF13715">
    <property type="entry name" value="CarbopepD_reg_2"/>
    <property type="match status" value="1"/>
</dbReference>
<dbReference type="Proteomes" id="UP001202248">
    <property type="component" value="Unassembled WGS sequence"/>
</dbReference>
<evidence type="ECO:0000313" key="2">
    <source>
        <dbReference type="Proteomes" id="UP001202248"/>
    </source>
</evidence>
<keyword evidence="2" id="KW-1185">Reference proteome</keyword>
<dbReference type="EMBL" id="JAKWBL010000002">
    <property type="protein sequence ID" value="MCH5598604.1"/>
    <property type="molecule type" value="Genomic_DNA"/>
</dbReference>
<name>A0ABS9SJR6_9BACT</name>
<protein>
    <submittedName>
        <fullName evidence="1">Carboxypeptidase-like regulatory domain-containing protein</fullName>
    </submittedName>
</protein>
<gene>
    <name evidence="1" type="ORF">MKP09_12140</name>
</gene>
<sequence>MRIKILGILLSGILHMACYGQNAKSISGVVKDGSTTSLLEGVSVSVSSTSLQTLTDKNGEFTITASVGDSLTFTFVGKKTQKEIVGEKNIIEVLLYNDESQMEEVAVVAFGKQKRPALWVLLPLSMQKICASHLLI</sequence>
<reference evidence="1 2" key="1">
    <citation type="submission" date="2022-02" db="EMBL/GenBank/DDBJ databases">
        <authorList>
            <person name="Min J."/>
        </authorList>
    </citation>
    <scope>NUCLEOTIDE SEQUENCE [LARGE SCALE GENOMIC DNA]</scope>
    <source>
        <strain evidence="1 2">GR10-1</strain>
    </source>
</reference>
<proteinExistence type="predicted"/>
<dbReference type="RefSeq" id="WP_240830268.1">
    <property type="nucleotide sequence ID" value="NZ_JAKWBL010000002.1"/>
</dbReference>
<accession>A0ABS9SJR6</accession>
<dbReference type="SUPFAM" id="SSF49464">
    <property type="entry name" value="Carboxypeptidase regulatory domain-like"/>
    <property type="match status" value="1"/>
</dbReference>
<dbReference type="InterPro" id="IPR008969">
    <property type="entry name" value="CarboxyPept-like_regulatory"/>
</dbReference>
<comment type="caution">
    <text evidence="1">The sequence shown here is derived from an EMBL/GenBank/DDBJ whole genome shotgun (WGS) entry which is preliminary data.</text>
</comment>